<dbReference type="EMBL" id="JAVFKD010000014">
    <property type="protein sequence ID" value="KAK5989856.1"/>
    <property type="molecule type" value="Genomic_DNA"/>
</dbReference>
<sequence length="337" mass="38102">MSGSYPYMEWPPVTISPEADDHDSYHVSHYDSGSSAKSVACEIPPSVPEPLPEGAAPAIIDRPRLQRAHLIGYYVGNICLARRVPPSASLPEGIIFDCEQSAETIFDIEEMFSPEDLTTFAKPNTPVHYSPGDFDDRLNEPKGPDVFMREINNLGFLTLKGFLQFIYRKDISQLLRDELYCFGLGKSELTKGSKDVVLKKTPLFLARVEAKIKEAWKDPMVHDKLNRPKDSWRPEDFVARFALKLAALCDGKLAGLKHIPDARVVAWAAIELARVYLRMHPSWGPDDGRAVFYPDIKRRCRHPETERIMVRACKPSSSTILHETIQETLASRRLIRV</sequence>
<gene>
    <name evidence="1" type="ORF">PT974_08118</name>
</gene>
<evidence type="ECO:0000313" key="2">
    <source>
        <dbReference type="Proteomes" id="UP001338125"/>
    </source>
</evidence>
<keyword evidence="2" id="KW-1185">Reference proteome</keyword>
<comment type="caution">
    <text evidence="1">The sequence shown here is derived from an EMBL/GenBank/DDBJ whole genome shotgun (WGS) entry which is preliminary data.</text>
</comment>
<name>A0ABR0SDW8_9HYPO</name>
<reference evidence="1 2" key="1">
    <citation type="submission" date="2024-01" db="EMBL/GenBank/DDBJ databases">
        <title>Complete genome of Cladobotryum mycophilum ATHUM6906.</title>
        <authorList>
            <person name="Christinaki A.C."/>
            <person name="Myridakis A.I."/>
            <person name="Kouvelis V.N."/>
        </authorList>
    </citation>
    <scope>NUCLEOTIDE SEQUENCE [LARGE SCALE GENOMIC DNA]</scope>
    <source>
        <strain evidence="1 2">ATHUM6906</strain>
    </source>
</reference>
<evidence type="ECO:0000313" key="1">
    <source>
        <dbReference type="EMBL" id="KAK5989856.1"/>
    </source>
</evidence>
<organism evidence="1 2">
    <name type="scientific">Cladobotryum mycophilum</name>
    <dbReference type="NCBI Taxonomy" id="491253"/>
    <lineage>
        <taxon>Eukaryota</taxon>
        <taxon>Fungi</taxon>
        <taxon>Dikarya</taxon>
        <taxon>Ascomycota</taxon>
        <taxon>Pezizomycotina</taxon>
        <taxon>Sordariomycetes</taxon>
        <taxon>Hypocreomycetidae</taxon>
        <taxon>Hypocreales</taxon>
        <taxon>Hypocreaceae</taxon>
        <taxon>Cladobotryum</taxon>
    </lineage>
</organism>
<accession>A0ABR0SDW8</accession>
<proteinExistence type="predicted"/>
<protein>
    <submittedName>
        <fullName evidence="1">Uncharacterized protein</fullName>
    </submittedName>
</protein>
<dbReference type="Proteomes" id="UP001338125">
    <property type="component" value="Unassembled WGS sequence"/>
</dbReference>